<sequence length="282" mass="29966">MERQSLHPLTRASMILCGIVILAWGFNALLATNRIVTGGLPGLSLLLNMLWNVDPSISQWLIGIPIFGIGWICLGKRQILNSLAGACLLPLAILITKDVFPLWVESPILASLFGGFTCGIGLGLVFRANATTGGFSILARIIAGRMGMPISRIILAFDAVIVLATGALIGVEAAMLAILSVIALSKAIDIVQTGVTSAKSLTIITERHDAIRELLLHHLDCGATELDADGSYSGTSKTVFLTVVPLSKVGRLRRNIRQVDPEAFTIVSDASEVLGYGFQNHG</sequence>
<evidence type="ECO:0000313" key="9">
    <source>
        <dbReference type="Proteomes" id="UP000557872"/>
    </source>
</evidence>
<dbReference type="InterPro" id="IPR051461">
    <property type="entry name" value="UPF0750_membrane"/>
</dbReference>
<gene>
    <name evidence="8" type="ORF">HW115_04120</name>
</gene>
<dbReference type="InterPro" id="IPR003740">
    <property type="entry name" value="YitT"/>
</dbReference>
<evidence type="ECO:0000256" key="1">
    <source>
        <dbReference type="ARBA" id="ARBA00004651"/>
    </source>
</evidence>
<dbReference type="CDD" id="cd16380">
    <property type="entry name" value="YitT_C"/>
    <property type="match status" value="1"/>
</dbReference>
<proteinExistence type="predicted"/>
<comment type="caution">
    <text evidence="8">The sequence shown here is derived from an EMBL/GenBank/DDBJ whole genome shotgun (WGS) entry which is preliminary data.</text>
</comment>
<dbReference type="InterPro" id="IPR015867">
    <property type="entry name" value="N-reg_PII/ATP_PRibTrfase_C"/>
</dbReference>
<dbReference type="Pfam" id="PF10035">
    <property type="entry name" value="DUF2179"/>
    <property type="match status" value="1"/>
</dbReference>
<feature type="transmembrane region" description="Helical" evidence="6">
    <location>
        <begin position="12"/>
        <end position="36"/>
    </location>
</feature>
<feature type="transmembrane region" description="Helical" evidence="6">
    <location>
        <begin position="108"/>
        <end position="126"/>
    </location>
</feature>
<accession>A0A851GG47</accession>
<evidence type="ECO:0000256" key="4">
    <source>
        <dbReference type="ARBA" id="ARBA00022989"/>
    </source>
</evidence>
<dbReference type="InterPro" id="IPR019264">
    <property type="entry name" value="DUF2179"/>
</dbReference>
<dbReference type="EMBL" id="JACBAZ010000001">
    <property type="protein sequence ID" value="NWK54781.1"/>
    <property type="molecule type" value="Genomic_DNA"/>
</dbReference>
<evidence type="ECO:0000256" key="2">
    <source>
        <dbReference type="ARBA" id="ARBA00022475"/>
    </source>
</evidence>
<name>A0A851GG47_9BACT</name>
<dbReference type="GO" id="GO:0005886">
    <property type="term" value="C:plasma membrane"/>
    <property type="evidence" value="ECO:0007669"/>
    <property type="project" value="UniProtKB-SubCell"/>
</dbReference>
<dbReference type="RefSeq" id="WP_178931287.1">
    <property type="nucleotide sequence ID" value="NZ_JACBAZ010000001.1"/>
</dbReference>
<evidence type="ECO:0000256" key="5">
    <source>
        <dbReference type="ARBA" id="ARBA00023136"/>
    </source>
</evidence>
<feature type="transmembrane region" description="Helical" evidence="6">
    <location>
        <begin position="155"/>
        <end position="184"/>
    </location>
</feature>
<feature type="transmembrane region" description="Helical" evidence="6">
    <location>
        <begin position="79"/>
        <end position="96"/>
    </location>
</feature>
<keyword evidence="2" id="KW-1003">Cell membrane</keyword>
<dbReference type="PANTHER" id="PTHR33545">
    <property type="entry name" value="UPF0750 MEMBRANE PROTEIN YITT-RELATED"/>
    <property type="match status" value="1"/>
</dbReference>
<dbReference type="PIRSF" id="PIRSF006483">
    <property type="entry name" value="Membrane_protein_YitT"/>
    <property type="match status" value="1"/>
</dbReference>
<feature type="domain" description="DUF2179" evidence="7">
    <location>
        <begin position="222"/>
        <end position="275"/>
    </location>
</feature>
<evidence type="ECO:0000256" key="3">
    <source>
        <dbReference type="ARBA" id="ARBA00022692"/>
    </source>
</evidence>
<keyword evidence="4 6" id="KW-1133">Transmembrane helix</keyword>
<dbReference type="Gene3D" id="3.30.70.120">
    <property type="match status" value="1"/>
</dbReference>
<reference evidence="8 9" key="1">
    <citation type="submission" date="2020-07" db="EMBL/GenBank/DDBJ databases">
        <title>Roseicoccus Jingziensis gen. nov., sp. nov., isolated from coastal seawater.</title>
        <authorList>
            <person name="Feng X."/>
        </authorList>
    </citation>
    <scope>NUCLEOTIDE SEQUENCE [LARGE SCALE GENOMIC DNA]</scope>
    <source>
        <strain evidence="8 9">N1E253</strain>
    </source>
</reference>
<evidence type="ECO:0000259" key="7">
    <source>
        <dbReference type="Pfam" id="PF10035"/>
    </source>
</evidence>
<feature type="transmembrane region" description="Helical" evidence="6">
    <location>
        <begin position="56"/>
        <end position="74"/>
    </location>
</feature>
<keyword evidence="9" id="KW-1185">Reference proteome</keyword>
<dbReference type="PANTHER" id="PTHR33545:SF9">
    <property type="entry name" value="UPF0750 MEMBRANE PROTEIN YITE"/>
    <property type="match status" value="1"/>
</dbReference>
<evidence type="ECO:0000313" key="8">
    <source>
        <dbReference type="EMBL" id="NWK54781.1"/>
    </source>
</evidence>
<organism evidence="8 9">
    <name type="scientific">Oceaniferula marina</name>
    <dbReference type="NCBI Taxonomy" id="2748318"/>
    <lineage>
        <taxon>Bacteria</taxon>
        <taxon>Pseudomonadati</taxon>
        <taxon>Verrucomicrobiota</taxon>
        <taxon>Verrucomicrobiia</taxon>
        <taxon>Verrucomicrobiales</taxon>
        <taxon>Verrucomicrobiaceae</taxon>
        <taxon>Oceaniferula</taxon>
    </lineage>
</organism>
<dbReference type="Pfam" id="PF02588">
    <property type="entry name" value="YitT_membrane"/>
    <property type="match status" value="1"/>
</dbReference>
<keyword evidence="5 6" id="KW-0472">Membrane</keyword>
<comment type="subcellular location">
    <subcellularLocation>
        <location evidence="1">Cell membrane</location>
        <topology evidence="1">Multi-pass membrane protein</topology>
    </subcellularLocation>
</comment>
<dbReference type="AlphaFoldDB" id="A0A851GG47"/>
<protein>
    <submittedName>
        <fullName evidence="8">YitT family protein</fullName>
    </submittedName>
</protein>
<evidence type="ECO:0000256" key="6">
    <source>
        <dbReference type="SAM" id="Phobius"/>
    </source>
</evidence>
<dbReference type="Proteomes" id="UP000557872">
    <property type="component" value="Unassembled WGS sequence"/>
</dbReference>
<keyword evidence="3 6" id="KW-0812">Transmembrane</keyword>